<dbReference type="OrthoDB" id="291295at2"/>
<dbReference type="InterPro" id="IPR027268">
    <property type="entry name" value="Peptidase_M4/M1_CTD_sf"/>
</dbReference>
<feature type="region of interest" description="Disordered" evidence="8">
    <location>
        <begin position="238"/>
        <end position="283"/>
    </location>
</feature>
<dbReference type="Proteomes" id="UP000291101">
    <property type="component" value="Unassembled WGS sequence"/>
</dbReference>
<keyword evidence="4 7" id="KW-0378">Hydrolase</keyword>
<keyword evidence="12" id="KW-1185">Reference proteome</keyword>
<evidence type="ECO:0000259" key="10">
    <source>
        <dbReference type="Pfam" id="PF02868"/>
    </source>
</evidence>
<feature type="compositionally biased region" description="Low complexity" evidence="8">
    <location>
        <begin position="257"/>
        <end position="272"/>
    </location>
</feature>
<evidence type="ECO:0000256" key="8">
    <source>
        <dbReference type="SAM" id="MobiDB-lite"/>
    </source>
</evidence>
<dbReference type="EMBL" id="SDWV01000016">
    <property type="protein sequence ID" value="RYC07280.1"/>
    <property type="molecule type" value="Genomic_DNA"/>
</dbReference>
<evidence type="ECO:0000313" key="11">
    <source>
        <dbReference type="EMBL" id="RYC07280.1"/>
    </source>
</evidence>
<gene>
    <name evidence="11" type="ORF">EUA94_15490</name>
</gene>
<name>A0A4Q2SSG4_9ACTN</name>
<comment type="cofactor">
    <cofactor evidence="7">
        <name>Zn(2+)</name>
        <dbReference type="ChEBI" id="CHEBI:29105"/>
    </cofactor>
</comment>
<keyword evidence="5 7" id="KW-0862">Zinc</keyword>
<dbReference type="GO" id="GO:0004222">
    <property type="term" value="F:metalloendopeptidase activity"/>
    <property type="evidence" value="ECO:0007669"/>
    <property type="project" value="UniProtKB-UniRule"/>
</dbReference>
<keyword evidence="3" id="KW-0479">Metal-binding</keyword>
<evidence type="ECO:0000256" key="5">
    <source>
        <dbReference type="ARBA" id="ARBA00022833"/>
    </source>
</evidence>
<dbReference type="Gene3D" id="3.10.170.10">
    <property type="match status" value="1"/>
</dbReference>
<dbReference type="EC" id="3.4.24.-" evidence="7"/>
<feature type="domain" description="Peptidase M4 C-terminal" evidence="10">
    <location>
        <begin position="169"/>
        <end position="244"/>
    </location>
</feature>
<protein>
    <recommendedName>
        <fullName evidence="7">Neutral metalloproteinase</fullName>
        <ecNumber evidence="7">3.4.24.-</ecNumber>
    </recommendedName>
</protein>
<dbReference type="AlphaFoldDB" id="A0A4Q2SSG4"/>
<dbReference type="GO" id="GO:0046872">
    <property type="term" value="F:metal ion binding"/>
    <property type="evidence" value="ECO:0007669"/>
    <property type="project" value="UniProtKB-UniRule"/>
</dbReference>
<dbReference type="PRINTS" id="PR00730">
    <property type="entry name" value="THERMOLYSIN"/>
</dbReference>
<keyword evidence="6 7" id="KW-0482">Metalloprotease</keyword>
<comment type="subcellular location">
    <subcellularLocation>
        <location evidence="7">Secreted</location>
    </subcellularLocation>
</comment>
<dbReference type="Pfam" id="PF02868">
    <property type="entry name" value="Peptidase_M4_C"/>
    <property type="match status" value="1"/>
</dbReference>
<accession>A0A4Q2SSG4</accession>
<evidence type="ECO:0000256" key="2">
    <source>
        <dbReference type="ARBA" id="ARBA00022670"/>
    </source>
</evidence>
<evidence type="ECO:0000313" key="12">
    <source>
        <dbReference type="Proteomes" id="UP000291101"/>
    </source>
</evidence>
<evidence type="ECO:0000256" key="3">
    <source>
        <dbReference type="ARBA" id="ARBA00022723"/>
    </source>
</evidence>
<dbReference type="PANTHER" id="PTHR33794">
    <property type="entry name" value="BACILLOLYSIN"/>
    <property type="match status" value="1"/>
</dbReference>
<dbReference type="GO" id="GO:0006508">
    <property type="term" value="P:proteolysis"/>
    <property type="evidence" value="ECO:0007669"/>
    <property type="project" value="UniProtKB-KW"/>
</dbReference>
<comment type="similarity">
    <text evidence="1 7">Belongs to the peptidase M4 family.</text>
</comment>
<reference evidence="11 12" key="1">
    <citation type="submission" date="2019-01" db="EMBL/GenBank/DDBJ databases">
        <title>Novel species of Nocardioides.</title>
        <authorList>
            <person name="Liu Q."/>
            <person name="X Y.-H."/>
        </authorList>
    </citation>
    <scope>NUCLEOTIDE SEQUENCE [LARGE SCALE GENOMIC DNA]</scope>
    <source>
        <strain evidence="11 12">HLT2-9</strain>
    </source>
</reference>
<dbReference type="InterPro" id="IPR001570">
    <property type="entry name" value="Peptidase_M4_C_domain"/>
</dbReference>
<dbReference type="InterPro" id="IPR050728">
    <property type="entry name" value="Zinc_Metalloprotease_M4"/>
</dbReference>
<comment type="function">
    <text evidence="7">Extracellular zinc metalloprotease.</text>
</comment>
<dbReference type="InterPro" id="IPR023612">
    <property type="entry name" value="Peptidase_M4"/>
</dbReference>
<dbReference type="PANTHER" id="PTHR33794:SF1">
    <property type="entry name" value="BACILLOLYSIN"/>
    <property type="match status" value="1"/>
</dbReference>
<evidence type="ECO:0000256" key="6">
    <source>
        <dbReference type="ARBA" id="ARBA00023049"/>
    </source>
</evidence>
<dbReference type="CDD" id="cd09597">
    <property type="entry name" value="M4_TLP"/>
    <property type="match status" value="1"/>
</dbReference>
<dbReference type="SUPFAM" id="SSF55486">
    <property type="entry name" value="Metalloproteases ('zincins'), catalytic domain"/>
    <property type="match status" value="1"/>
</dbReference>
<dbReference type="InterPro" id="IPR013856">
    <property type="entry name" value="Peptidase_M4_domain"/>
</dbReference>
<organism evidence="11 12">
    <name type="scientific">Nocardioides zhouii</name>
    <dbReference type="NCBI Taxonomy" id="1168729"/>
    <lineage>
        <taxon>Bacteria</taxon>
        <taxon>Bacillati</taxon>
        <taxon>Actinomycetota</taxon>
        <taxon>Actinomycetes</taxon>
        <taxon>Propionibacteriales</taxon>
        <taxon>Nocardioidaceae</taxon>
        <taxon>Nocardioides</taxon>
    </lineage>
</organism>
<dbReference type="Gene3D" id="1.10.390.10">
    <property type="entry name" value="Neutral Protease Domain 2"/>
    <property type="match status" value="1"/>
</dbReference>
<comment type="caution">
    <text evidence="11">The sequence shown here is derived from an EMBL/GenBank/DDBJ whole genome shotgun (WGS) entry which is preliminary data.</text>
</comment>
<evidence type="ECO:0000256" key="1">
    <source>
        <dbReference type="ARBA" id="ARBA00009388"/>
    </source>
</evidence>
<evidence type="ECO:0000256" key="7">
    <source>
        <dbReference type="RuleBase" id="RU366073"/>
    </source>
</evidence>
<evidence type="ECO:0000256" key="4">
    <source>
        <dbReference type="ARBA" id="ARBA00022801"/>
    </source>
</evidence>
<proteinExistence type="inferred from homology"/>
<dbReference type="Pfam" id="PF01447">
    <property type="entry name" value="Peptidase_M4"/>
    <property type="match status" value="1"/>
</dbReference>
<sequence length="315" mass="33268">MDAATGAVLNRFNAIAEGEGTGVKGDTKTIDTTPTGDRFQLQSADGRQKTYDAGNMKASPGTMMTDDNDIWDTEVPLDPSPSRRPGVDAHYYANVVDDFYADTYSRNSIDDAGMPIISTVHYDAGYCNAFWNGTQMTYGDGDGVNWLALSGGLDVAGHELTHGVTEFTSGLIYENESGALNKSFSDMMGNTAEFYADQRALDPAAEPDWLIGEDVIPAGVYGGAEAGFRNMGDPKAVGDPTTTRSGLPAARTTVGCTPTAASPTTPTASRSSVDATRAVTSAARAGTPMSLTARPLSMRSVWRVQSRSSTRQSPA</sequence>
<keyword evidence="7" id="KW-0964">Secreted</keyword>
<evidence type="ECO:0000259" key="9">
    <source>
        <dbReference type="Pfam" id="PF01447"/>
    </source>
</evidence>
<keyword evidence="2 7" id="KW-0645">Protease</keyword>
<dbReference type="GO" id="GO:0005576">
    <property type="term" value="C:extracellular region"/>
    <property type="evidence" value="ECO:0007669"/>
    <property type="project" value="UniProtKB-SubCell"/>
</dbReference>
<feature type="domain" description="Peptidase M4" evidence="9">
    <location>
        <begin position="18"/>
        <end position="166"/>
    </location>
</feature>